<gene>
    <name evidence="2" type="ORF">AMOL_2298</name>
    <name evidence="3" type="ORF">CPU12_12345</name>
</gene>
<dbReference type="RefSeq" id="WP_099343429.1">
    <property type="nucleotide sequence ID" value="NZ_CP032098.1"/>
</dbReference>
<keyword evidence="1" id="KW-0472">Membrane</keyword>
<evidence type="ECO:0000313" key="2">
    <source>
        <dbReference type="EMBL" id="AXX93250.1"/>
    </source>
</evidence>
<organism evidence="3 4">
    <name type="scientific">Malaciobacter molluscorum LMG 25693</name>
    <dbReference type="NCBI Taxonomy" id="870501"/>
    <lineage>
        <taxon>Bacteria</taxon>
        <taxon>Pseudomonadati</taxon>
        <taxon>Campylobacterota</taxon>
        <taxon>Epsilonproteobacteria</taxon>
        <taxon>Campylobacterales</taxon>
        <taxon>Arcobacteraceae</taxon>
        <taxon>Malaciobacter</taxon>
    </lineage>
</organism>
<evidence type="ECO:0000313" key="4">
    <source>
        <dbReference type="Proteomes" id="UP000221222"/>
    </source>
</evidence>
<keyword evidence="1" id="KW-0812">Transmembrane</keyword>
<proteinExistence type="predicted"/>
<dbReference type="AlphaFoldDB" id="A0A2G1DEW5"/>
<keyword evidence="4" id="KW-1185">Reference proteome</keyword>
<keyword evidence="1" id="KW-1133">Transmembrane helix</keyword>
<evidence type="ECO:0000313" key="3">
    <source>
        <dbReference type="EMBL" id="PHO17035.1"/>
    </source>
</evidence>
<dbReference type="EMBL" id="NXFY01000025">
    <property type="protein sequence ID" value="PHO17035.1"/>
    <property type="molecule type" value="Genomic_DNA"/>
</dbReference>
<sequence>MFNNINNAIKWLGGTVGLFTICISFIYYYFNNSLTLEYIKPLEKGYKFQFINNTLFNQKINSFRVILDQENEQDFIFVVDRNIKGTITKDGVIIPGGNVTYIPATEYKGVDNISIKSRDKNGNEVKEPFSGL</sequence>
<feature type="transmembrane region" description="Helical" evidence="1">
    <location>
        <begin position="12"/>
        <end position="30"/>
    </location>
</feature>
<evidence type="ECO:0000313" key="5">
    <source>
        <dbReference type="Proteomes" id="UP000262712"/>
    </source>
</evidence>
<name>A0A2G1DEW5_9BACT</name>
<evidence type="ECO:0000256" key="1">
    <source>
        <dbReference type="SAM" id="Phobius"/>
    </source>
</evidence>
<protein>
    <submittedName>
        <fullName evidence="3">Uncharacterized protein</fullName>
    </submittedName>
</protein>
<reference evidence="2 5" key="2">
    <citation type="submission" date="2018-08" db="EMBL/GenBank/DDBJ databases">
        <title>Complete genome of the Arcobacter molluscorum type strain LMG 25693.</title>
        <authorList>
            <person name="Miller W.G."/>
            <person name="Yee E."/>
            <person name="Bono J.L."/>
        </authorList>
    </citation>
    <scope>NUCLEOTIDE SEQUENCE [LARGE SCALE GENOMIC DNA]</scope>
    <source>
        <strain evidence="2 5">CECT 7696</strain>
    </source>
</reference>
<dbReference type="Proteomes" id="UP000221222">
    <property type="component" value="Unassembled WGS sequence"/>
</dbReference>
<dbReference type="EMBL" id="CP032098">
    <property type="protein sequence ID" value="AXX93250.1"/>
    <property type="molecule type" value="Genomic_DNA"/>
</dbReference>
<accession>A0A2G1DEW5</accession>
<reference evidence="3 4" key="1">
    <citation type="submission" date="2017-09" db="EMBL/GenBank/DDBJ databases">
        <title>Arcobacter canalis sp. nov., a new species isolated from a water canal contaminated with urban sewage.</title>
        <authorList>
            <person name="Perez-Cataluna A."/>
            <person name="Salas-Masso N."/>
            <person name="Figueras M.J."/>
        </authorList>
    </citation>
    <scope>NUCLEOTIDE SEQUENCE [LARGE SCALE GENOMIC DNA]</scope>
    <source>
        <strain evidence="3 4">F98-3</strain>
    </source>
</reference>
<dbReference type="KEGG" id="amol:AMOL_2298"/>
<dbReference type="Proteomes" id="UP000262712">
    <property type="component" value="Chromosome"/>
</dbReference>